<comment type="catalytic activity">
    <reaction evidence="16">
        <text>a phosphate monoester + H2O = an alcohol + phosphate</text>
        <dbReference type="Rhea" id="RHEA:15017"/>
        <dbReference type="ChEBI" id="CHEBI:15377"/>
        <dbReference type="ChEBI" id="CHEBI:30879"/>
        <dbReference type="ChEBI" id="CHEBI:43474"/>
        <dbReference type="ChEBI" id="CHEBI:67140"/>
        <dbReference type="EC" id="3.1.3.1"/>
    </reaction>
</comment>
<sequence>MKLLLFFATIVVLANSLHVKESAVHSSFDFDPHLARSKVNGPSSRIVFPSPPAGEANKEFWINRAQQELKERLQKPLNLNQAKNVILFMGDGMSLTTVAASRIRKGQLKGNTGDEELLSFEKFPYTGLSKTYCSNAQVADSACSATAYLCGVKANIVTIGVSAKVNYNNCTESMDKANHVSSIAAWAQKAGKATGFITTTSLTHASPAGSYAHVASRFWESDADITTWAGLNDTSGCMDIAQQLITQEPGKNFNVIMGGGMGKFLPNSVQDSHGKNGERADGKNLLSTWQYMHKKGAVVTDRAGLLAANLTKVDNILGIFQSGIMDYHALANNTKQPTLEEMTEVAIKFLSKNNKGYFIFIEGGLIDYGNHGNAPGIAIDETLELEKAVQKARDMTNPDETLIVVTSDHGHPLSMSGYSGRGNDIMGLSDLMPDNNGQRYTTLNYATGTEQYLDEQGKRIDLTGILGGHNIMGQYPSYIEVDYGVHGGDDVGVFASGPYEHLFRSSLEQHTLPHLMAYAACIGDGPTMCDKKTP</sequence>
<dbReference type="STRING" id="35570.A0A1I8PTZ7"/>
<keyword evidence="19" id="KW-1185">Reference proteome</keyword>
<dbReference type="PANTHER" id="PTHR11596">
    <property type="entry name" value="ALKALINE PHOSPHATASE"/>
    <property type="match status" value="1"/>
</dbReference>
<evidence type="ECO:0000256" key="1">
    <source>
        <dbReference type="ARBA" id="ARBA00004609"/>
    </source>
</evidence>
<evidence type="ECO:0000256" key="16">
    <source>
        <dbReference type="RuleBase" id="RU003947"/>
    </source>
</evidence>
<keyword evidence="10" id="KW-0472">Membrane</keyword>
<reference evidence="18" key="1">
    <citation type="submission" date="2020-05" db="UniProtKB">
        <authorList>
            <consortium name="EnsemblMetazoa"/>
        </authorList>
    </citation>
    <scope>IDENTIFICATION</scope>
    <source>
        <strain evidence="18">USDA</strain>
    </source>
</reference>
<dbReference type="OrthoDB" id="5818554at2759"/>
<keyword evidence="6 14" id="KW-0479">Metal-binding</keyword>
<evidence type="ECO:0000256" key="9">
    <source>
        <dbReference type="ARBA" id="ARBA00022842"/>
    </source>
</evidence>
<evidence type="ECO:0000256" key="17">
    <source>
        <dbReference type="SAM" id="SignalP"/>
    </source>
</evidence>
<feature type="binding site" evidence="14">
    <location>
        <position position="409"/>
    </location>
    <ligand>
        <name>Zn(2+)</name>
        <dbReference type="ChEBI" id="CHEBI:29105"/>
        <label>2</label>
    </ligand>
</feature>
<organism evidence="18 19">
    <name type="scientific">Stomoxys calcitrans</name>
    <name type="common">Stable fly</name>
    <name type="synonym">Conops calcitrans</name>
    <dbReference type="NCBI Taxonomy" id="35570"/>
    <lineage>
        <taxon>Eukaryota</taxon>
        <taxon>Metazoa</taxon>
        <taxon>Ecdysozoa</taxon>
        <taxon>Arthropoda</taxon>
        <taxon>Hexapoda</taxon>
        <taxon>Insecta</taxon>
        <taxon>Pterygota</taxon>
        <taxon>Neoptera</taxon>
        <taxon>Endopterygota</taxon>
        <taxon>Diptera</taxon>
        <taxon>Brachycera</taxon>
        <taxon>Muscomorpha</taxon>
        <taxon>Muscoidea</taxon>
        <taxon>Muscidae</taxon>
        <taxon>Stomoxys</taxon>
    </lineage>
</organism>
<dbReference type="AlphaFoldDB" id="A0A1I8PTZ7"/>
<dbReference type="PANTHER" id="PTHR11596:SF91">
    <property type="entry name" value="ALKALINE PHOSPHATASE-RELATED"/>
    <property type="match status" value="1"/>
</dbReference>
<evidence type="ECO:0000256" key="5">
    <source>
        <dbReference type="ARBA" id="ARBA00022622"/>
    </source>
</evidence>
<dbReference type="SUPFAM" id="SSF53649">
    <property type="entry name" value="Alkaline phosphatase-like"/>
    <property type="match status" value="1"/>
</dbReference>
<feature type="chain" id="PRO_5009327231" description="Alkaline phosphatase" evidence="17">
    <location>
        <begin position="17"/>
        <end position="534"/>
    </location>
</feature>
<evidence type="ECO:0000256" key="6">
    <source>
        <dbReference type="ARBA" id="ARBA00022723"/>
    </source>
</evidence>
<comment type="cofactor">
    <cofactor evidence="14">
        <name>Zn(2+)</name>
        <dbReference type="ChEBI" id="CHEBI:29105"/>
    </cofactor>
    <text evidence="14">Binds 2 Zn(2+) ions.</text>
</comment>
<dbReference type="GO" id="GO:0098552">
    <property type="term" value="C:side of membrane"/>
    <property type="evidence" value="ECO:0007669"/>
    <property type="project" value="UniProtKB-KW"/>
</dbReference>
<evidence type="ECO:0000256" key="11">
    <source>
        <dbReference type="ARBA" id="ARBA00023180"/>
    </source>
</evidence>
<feature type="binding site" evidence="14">
    <location>
        <position position="371"/>
    </location>
    <ligand>
        <name>Zn(2+)</name>
        <dbReference type="ChEBI" id="CHEBI:29105"/>
        <label>2</label>
    </ligand>
</feature>
<gene>
    <name evidence="18" type="primary">106096012</name>
</gene>
<evidence type="ECO:0000256" key="3">
    <source>
        <dbReference type="ARBA" id="ARBA00012647"/>
    </source>
</evidence>
<feature type="active site" description="Phosphoserine intermediate" evidence="13">
    <location>
        <position position="141"/>
    </location>
</feature>
<dbReference type="KEGG" id="scac:106096012"/>
<dbReference type="PRINTS" id="PR00113">
    <property type="entry name" value="ALKPHPHTASE"/>
</dbReference>
<keyword evidence="9 14" id="KW-0460">Magnesium</keyword>
<comment type="similarity">
    <text evidence="2 15">Belongs to the alkaline phosphatase family.</text>
</comment>
<keyword evidence="4" id="KW-1003">Cell membrane</keyword>
<keyword evidence="8 14" id="KW-0862">Zinc</keyword>
<evidence type="ECO:0000313" key="18">
    <source>
        <dbReference type="EnsemblMetazoa" id="SCAU011074-PA"/>
    </source>
</evidence>
<dbReference type="InterPro" id="IPR017850">
    <property type="entry name" value="Alkaline_phosphatase_core_sf"/>
</dbReference>
<comment type="subcellular location">
    <subcellularLocation>
        <location evidence="1">Cell membrane</location>
        <topology evidence="1">Lipid-anchor</topology>
        <topology evidence="1">GPI-anchor</topology>
    </subcellularLocation>
</comment>
<evidence type="ECO:0000313" key="19">
    <source>
        <dbReference type="Proteomes" id="UP000095300"/>
    </source>
</evidence>
<evidence type="ECO:0000256" key="15">
    <source>
        <dbReference type="RuleBase" id="RU003946"/>
    </source>
</evidence>
<feature type="signal peptide" evidence="17">
    <location>
        <begin position="1"/>
        <end position="16"/>
    </location>
</feature>
<comment type="cofactor">
    <cofactor evidence="14">
        <name>Mg(2+)</name>
        <dbReference type="ChEBI" id="CHEBI:18420"/>
    </cofactor>
    <text evidence="14">Binds 1 Mg(2+) ion.</text>
</comment>
<dbReference type="InterPro" id="IPR001952">
    <property type="entry name" value="Alkaline_phosphatase"/>
</dbReference>
<dbReference type="FunFam" id="3.40.720.10:FF:000008">
    <property type="entry name" value="Alkaline phosphatase"/>
    <property type="match status" value="1"/>
</dbReference>
<dbReference type="GO" id="GO:0046872">
    <property type="term" value="F:metal ion binding"/>
    <property type="evidence" value="ECO:0007669"/>
    <property type="project" value="UniProtKB-KW"/>
</dbReference>
<dbReference type="GO" id="GO:0004035">
    <property type="term" value="F:alkaline phosphatase activity"/>
    <property type="evidence" value="ECO:0007669"/>
    <property type="project" value="UniProtKB-EC"/>
</dbReference>
<feature type="binding site" evidence="14">
    <location>
        <position position="91"/>
    </location>
    <ligand>
        <name>Zn(2+)</name>
        <dbReference type="ChEBI" id="CHEBI:29105"/>
        <label>2</label>
    </ligand>
</feature>
<feature type="binding site" evidence="14">
    <location>
        <position position="367"/>
    </location>
    <ligand>
        <name>Zn(2+)</name>
        <dbReference type="ChEBI" id="CHEBI:29105"/>
        <label>2</label>
    </ligand>
</feature>
<dbReference type="InterPro" id="IPR018299">
    <property type="entry name" value="Alkaline_phosphatase_AS"/>
</dbReference>
<dbReference type="CDD" id="cd16012">
    <property type="entry name" value="ALP"/>
    <property type="match status" value="1"/>
</dbReference>
<dbReference type="Pfam" id="PF00245">
    <property type="entry name" value="Alk_phosphatase"/>
    <property type="match status" value="1"/>
</dbReference>
<keyword evidence="5" id="KW-0336">GPI-anchor</keyword>
<feature type="binding site" evidence="14">
    <location>
        <position position="204"/>
    </location>
    <ligand>
        <name>Mg(2+)</name>
        <dbReference type="ChEBI" id="CHEBI:18420"/>
    </ligand>
</feature>
<evidence type="ECO:0000256" key="10">
    <source>
        <dbReference type="ARBA" id="ARBA00023136"/>
    </source>
</evidence>
<dbReference type="SMART" id="SM00098">
    <property type="entry name" value="alkPPc"/>
    <property type="match status" value="1"/>
</dbReference>
<feature type="binding site" evidence="14">
    <location>
        <position position="362"/>
    </location>
    <ligand>
        <name>Mg(2+)</name>
        <dbReference type="ChEBI" id="CHEBI:18420"/>
    </ligand>
</feature>
<evidence type="ECO:0000256" key="2">
    <source>
        <dbReference type="ARBA" id="ARBA00005984"/>
    </source>
</evidence>
<dbReference type="PROSITE" id="PS00123">
    <property type="entry name" value="ALKALINE_PHOSPHATASE"/>
    <property type="match status" value="1"/>
</dbReference>
<protein>
    <recommendedName>
        <fullName evidence="3 16">Alkaline phosphatase</fullName>
        <ecNumber evidence="3 16">3.1.3.1</ecNumber>
    </recommendedName>
</protein>
<evidence type="ECO:0000256" key="13">
    <source>
        <dbReference type="PIRSR" id="PIRSR601952-1"/>
    </source>
</evidence>
<dbReference type="Gene3D" id="3.40.720.10">
    <property type="entry name" value="Alkaline Phosphatase, subunit A"/>
    <property type="match status" value="1"/>
</dbReference>
<keyword evidence="11" id="KW-0325">Glycoprotein</keyword>
<dbReference type="EnsemblMetazoa" id="SCAU011074-RA">
    <property type="protein sequence ID" value="SCAU011074-PA"/>
    <property type="gene ID" value="SCAU011074"/>
</dbReference>
<dbReference type="VEuPathDB" id="VectorBase:SCAU011074"/>
<proteinExistence type="inferred from homology"/>
<feature type="binding site" evidence="14">
    <location>
        <position position="408"/>
    </location>
    <ligand>
        <name>Zn(2+)</name>
        <dbReference type="ChEBI" id="CHEBI:29105"/>
        <label>2</label>
    </ligand>
</feature>
<evidence type="ECO:0000256" key="12">
    <source>
        <dbReference type="ARBA" id="ARBA00023288"/>
    </source>
</evidence>
<keyword evidence="17" id="KW-0732">Signal</keyword>
<evidence type="ECO:0000256" key="14">
    <source>
        <dbReference type="PIRSR" id="PIRSR601952-2"/>
    </source>
</evidence>
<evidence type="ECO:0000256" key="8">
    <source>
        <dbReference type="ARBA" id="ARBA00022833"/>
    </source>
</evidence>
<evidence type="ECO:0000256" key="7">
    <source>
        <dbReference type="ARBA" id="ARBA00022801"/>
    </source>
</evidence>
<dbReference type="GO" id="GO:0005886">
    <property type="term" value="C:plasma membrane"/>
    <property type="evidence" value="ECO:0007669"/>
    <property type="project" value="UniProtKB-SubCell"/>
</dbReference>
<name>A0A1I8PTZ7_STOCA</name>
<feature type="binding site" evidence="14">
    <location>
        <position position="91"/>
    </location>
    <ligand>
        <name>Mg(2+)</name>
        <dbReference type="ChEBI" id="CHEBI:18420"/>
    </ligand>
</feature>
<feature type="binding site" evidence="14">
    <location>
        <position position="486"/>
    </location>
    <ligand>
        <name>Zn(2+)</name>
        <dbReference type="ChEBI" id="CHEBI:29105"/>
        <label>2</label>
    </ligand>
</feature>
<dbReference type="EC" id="3.1.3.1" evidence="3 16"/>
<evidence type="ECO:0000256" key="4">
    <source>
        <dbReference type="ARBA" id="ARBA00022475"/>
    </source>
</evidence>
<feature type="binding site" evidence="14">
    <location>
        <position position="206"/>
    </location>
    <ligand>
        <name>Mg(2+)</name>
        <dbReference type="ChEBI" id="CHEBI:18420"/>
    </ligand>
</feature>
<accession>A0A1I8PTZ7</accession>
<keyword evidence="7 16" id="KW-0378">Hydrolase</keyword>
<dbReference type="Proteomes" id="UP000095300">
    <property type="component" value="Unassembled WGS sequence"/>
</dbReference>
<keyword evidence="12" id="KW-0449">Lipoprotein</keyword>